<feature type="region of interest" description="Disordered" evidence="1">
    <location>
        <begin position="54"/>
        <end position="75"/>
    </location>
</feature>
<dbReference type="AlphaFoldDB" id="A0A450SXS0"/>
<dbReference type="SUPFAM" id="SSF102114">
    <property type="entry name" value="Radical SAM enzymes"/>
    <property type="match status" value="1"/>
</dbReference>
<evidence type="ECO:0000313" key="2">
    <source>
        <dbReference type="EMBL" id="VFJ58866.1"/>
    </source>
</evidence>
<dbReference type="InterPro" id="IPR058240">
    <property type="entry name" value="rSAM_sf"/>
</dbReference>
<proteinExistence type="predicted"/>
<sequence length="569" mass="64084">MKPTIPQKKPLLSATRIAEIRGRMDLRQKEWRKESYSFFCKGPPALANHDCREIESPSEKSTGSITGPEPKIEPSEPLWATFATANPVTTNGKKYPGIRACVAFHKVPCSFKMQTEGRGCLHCALSTVDRDVSFVDPKDQITAVAKAIENITAQLGRTPPILEVLPDGSFLNPEEVPPATREGIFRMVAANDDVVQISIESRPEHISAEKIIPLFHLLRPDQYIEIYVGLESIDPFVLHHVIEKGFTVAQFEQKIAEIAGTLPDEYKRRLVISVYHFFNPPYLTEKESIEAAIAMGRAVREYTRATNIHFSVKYEPAVISRGTFQWYLFERGEYTPPNYFSVAELIPIAYFEGFSDQIKFGQRDDIDDFQTVASIPSLENPQMLSAFDFMVYNAVQRFNADQDIWTFFADMQIAMECAPEFPAWEEAIYGSPGKSALSRMLAEYQGRGSTGDEYQGRIEFQKKVGRVLDRVEYGNPEIYRRLREQGREGAKAIPEILRSVFLDAGIRVLQTKKMTFFDTGKIHGAPALPDTHPDFSGATGEAVYQAEIIIGNEAGLPQSVWIKVPIHQI</sequence>
<protein>
    <submittedName>
        <fullName evidence="2">Radical SAM enzyme, TIGR01210 family</fullName>
    </submittedName>
</protein>
<dbReference type="EMBL" id="CAADEX010000078">
    <property type="protein sequence ID" value="VFJ58866.1"/>
    <property type="molecule type" value="Genomic_DNA"/>
</dbReference>
<accession>A0A450SXS0</accession>
<evidence type="ECO:0000256" key="1">
    <source>
        <dbReference type="SAM" id="MobiDB-lite"/>
    </source>
</evidence>
<name>A0A450SXS0_9GAMM</name>
<gene>
    <name evidence="2" type="ORF">BECKDK2373B_GA0170837_10784</name>
</gene>
<reference evidence="2" key="1">
    <citation type="submission" date="2019-02" db="EMBL/GenBank/DDBJ databases">
        <authorList>
            <person name="Gruber-Vodicka R. H."/>
            <person name="Seah K. B. B."/>
        </authorList>
    </citation>
    <scope>NUCLEOTIDE SEQUENCE</scope>
    <source>
        <strain evidence="2">BECK_DK47</strain>
    </source>
</reference>
<organism evidence="2">
    <name type="scientific">Candidatus Kentrum sp. DK</name>
    <dbReference type="NCBI Taxonomy" id="2126562"/>
    <lineage>
        <taxon>Bacteria</taxon>
        <taxon>Pseudomonadati</taxon>
        <taxon>Pseudomonadota</taxon>
        <taxon>Gammaproteobacteria</taxon>
        <taxon>Candidatus Kentrum</taxon>
    </lineage>
</organism>